<gene>
    <name evidence="1" type="ORF">SCF082_LOCUS30219</name>
</gene>
<proteinExistence type="predicted"/>
<feature type="non-terminal residue" evidence="1">
    <location>
        <position position="231"/>
    </location>
</feature>
<reference evidence="1 2" key="1">
    <citation type="submission" date="2024-02" db="EMBL/GenBank/DDBJ databases">
        <authorList>
            <person name="Chen Y."/>
            <person name="Shah S."/>
            <person name="Dougan E. K."/>
            <person name="Thang M."/>
            <person name="Chan C."/>
        </authorList>
    </citation>
    <scope>NUCLEOTIDE SEQUENCE [LARGE SCALE GENOMIC DNA]</scope>
</reference>
<organism evidence="1 2">
    <name type="scientific">Durusdinium trenchii</name>
    <dbReference type="NCBI Taxonomy" id="1381693"/>
    <lineage>
        <taxon>Eukaryota</taxon>
        <taxon>Sar</taxon>
        <taxon>Alveolata</taxon>
        <taxon>Dinophyceae</taxon>
        <taxon>Suessiales</taxon>
        <taxon>Symbiodiniaceae</taxon>
        <taxon>Durusdinium</taxon>
    </lineage>
</organism>
<evidence type="ECO:0000313" key="1">
    <source>
        <dbReference type="EMBL" id="CAK9055994.1"/>
    </source>
</evidence>
<comment type="caution">
    <text evidence="1">The sequence shown here is derived from an EMBL/GenBank/DDBJ whole genome shotgun (WGS) entry which is preliminary data.</text>
</comment>
<protein>
    <submittedName>
        <fullName evidence="1">Uncharacterized protein AF_2205</fullName>
    </submittedName>
</protein>
<accession>A0ABP0MX91</accession>
<name>A0ABP0MX91_9DINO</name>
<dbReference type="EMBL" id="CAXAMM010024790">
    <property type="protein sequence ID" value="CAK9055994.1"/>
    <property type="molecule type" value="Genomic_DNA"/>
</dbReference>
<evidence type="ECO:0000313" key="2">
    <source>
        <dbReference type="Proteomes" id="UP001642464"/>
    </source>
</evidence>
<dbReference type="Proteomes" id="UP001642464">
    <property type="component" value="Unassembled WGS sequence"/>
</dbReference>
<sequence length="231" mass="25415">MHCPLCACTDAHPFFADIWRRYFQCPDCDLVFLDPEQLPDTDEERAQYELHENDPDDAGYRRFLSRLANPLLERLGANSEGLDYGCGPGPALDFPLFKDVLNNPAVTNLRNGLVVTLSQLPSIQPFGVQKFQWNPNGGLYGRGGLETAWVNKGTSCPNGIPTMSAASNMFYCVGAVAGAWTIEGLDWDTGRNTFSKIIGWNPLYNSFYAGTQIDSNGTMISGTTLGVMQLD</sequence>
<keyword evidence="2" id="KW-1185">Reference proteome</keyword>